<feature type="transmembrane region" description="Helical" evidence="10">
    <location>
        <begin position="54"/>
        <end position="77"/>
    </location>
</feature>
<dbReference type="AlphaFoldDB" id="A0A6P4YIK2"/>
<dbReference type="InterPro" id="IPR050327">
    <property type="entry name" value="Proton-linked_MCT"/>
</dbReference>
<evidence type="ECO:0000259" key="11">
    <source>
        <dbReference type="PROSITE" id="PS50850"/>
    </source>
</evidence>
<feature type="transmembrane region" description="Helical" evidence="10">
    <location>
        <begin position="241"/>
        <end position="264"/>
    </location>
</feature>
<dbReference type="PANTHER" id="PTHR11360:SF318">
    <property type="entry name" value="MONOCARBOXYLATE TRANSPORTER 12"/>
    <property type="match status" value="1"/>
</dbReference>
<dbReference type="FunFam" id="1.20.1250.20:FF:000466">
    <property type="entry name" value="Uncharacterized protein"/>
    <property type="match status" value="1"/>
</dbReference>
<dbReference type="GeneID" id="109473693"/>
<dbReference type="SUPFAM" id="SSF103473">
    <property type="entry name" value="MFS general substrate transporter"/>
    <property type="match status" value="1"/>
</dbReference>
<evidence type="ECO:0000313" key="13">
    <source>
        <dbReference type="RefSeq" id="XP_019629215.1"/>
    </source>
</evidence>
<dbReference type="InterPro" id="IPR020846">
    <property type="entry name" value="MFS_dom"/>
</dbReference>
<dbReference type="InterPro" id="IPR036259">
    <property type="entry name" value="MFS_trans_sf"/>
</dbReference>
<evidence type="ECO:0000256" key="4">
    <source>
        <dbReference type="ARBA" id="ARBA00022692"/>
    </source>
</evidence>
<sequence length="457" mass="49339">MARVQVLEKAPDGGWGWVVVAGTFFIHAVMLAASISFGVFYAEFREVFQEGAGVTSFISSILVATLLVCSPLAGALSNLTSCRAVIIAGSVISAVGLIVSFFAQEMIHLFFSVGFLTGFGMSLMYSLSLATLGRYFDKRHATANGIAICGTGVGQFALPPLFQFLIDEFGWRGALLIVAGLQLNGCVCGALLRPIHLKEDRREEQANRETQNSNQKQTKGVVLVRQVVETFDVSLLKHRPFLLYDMSLLWTILGMSIIYVHLVAYAQELGVEKTQASFLLSIMGASDAVSRPINGWLSDRGKISKIYYYAIGLVGLTMANVAIPFATTYVGLVVCMVFYGLFSGVFHPLIAVLVRKYSGVSRISGGLGWNFVCQGVAFLLGPPLAGWLYDATGNYDMSFYVAAIFTFLSALVLLLIPCSTSSTSKTLGSDSGELPDQLQTVDKAVVLKDVKRVGEVA</sequence>
<proteinExistence type="inferred from homology"/>
<evidence type="ECO:0000256" key="7">
    <source>
        <dbReference type="ARBA" id="ARBA00036521"/>
    </source>
</evidence>
<dbReference type="InterPro" id="IPR011701">
    <property type="entry name" value="MFS"/>
</dbReference>
<dbReference type="GO" id="GO:0022857">
    <property type="term" value="F:transmembrane transporter activity"/>
    <property type="evidence" value="ECO:0007669"/>
    <property type="project" value="InterPro"/>
</dbReference>
<dbReference type="Pfam" id="PF07690">
    <property type="entry name" value="MFS_1"/>
    <property type="match status" value="1"/>
</dbReference>
<dbReference type="Gene3D" id="1.20.1250.20">
    <property type="entry name" value="MFS general substrate transporter like domains"/>
    <property type="match status" value="2"/>
</dbReference>
<feature type="transmembrane region" description="Helical" evidence="10">
    <location>
        <begin position="145"/>
        <end position="166"/>
    </location>
</feature>
<comment type="catalytic activity">
    <reaction evidence="7">
        <text>creatine(in) = creatine(out)</text>
        <dbReference type="Rhea" id="RHEA:73043"/>
        <dbReference type="ChEBI" id="CHEBI:57947"/>
    </reaction>
</comment>
<dbReference type="PANTHER" id="PTHR11360">
    <property type="entry name" value="MONOCARBOXYLATE TRANSPORTER"/>
    <property type="match status" value="1"/>
</dbReference>
<feature type="transmembrane region" description="Helical" evidence="10">
    <location>
        <begin position="397"/>
        <end position="416"/>
    </location>
</feature>
<keyword evidence="6 10" id="KW-0472">Membrane</keyword>
<comment type="catalytic activity">
    <reaction evidence="8">
        <text>guanidinoacetate(in) = guanidinoacetate(out)</text>
        <dbReference type="Rhea" id="RHEA:73047"/>
        <dbReference type="ChEBI" id="CHEBI:57742"/>
    </reaction>
</comment>
<reference evidence="13" key="1">
    <citation type="submission" date="2025-08" db="UniProtKB">
        <authorList>
            <consortium name="RefSeq"/>
        </authorList>
    </citation>
    <scope>IDENTIFICATION</scope>
    <source>
        <tissue evidence="13">Gonad</tissue>
    </source>
</reference>
<dbReference type="FunFam" id="1.20.1250.20:FF:000728">
    <property type="entry name" value="Uncharacterized protein"/>
    <property type="match status" value="1"/>
</dbReference>
<keyword evidence="3" id="KW-1003">Cell membrane</keyword>
<dbReference type="RefSeq" id="XP_019629215.1">
    <property type="nucleotide sequence ID" value="XM_019773656.1"/>
</dbReference>
<protein>
    <submittedName>
        <fullName evidence="13">Monocarboxylate transporter 13-like</fullName>
    </submittedName>
</protein>
<dbReference type="OrthoDB" id="410267at2759"/>
<comment type="subcellular location">
    <subcellularLocation>
        <location evidence="1">Basolateral cell membrane</location>
        <topology evidence="1">Multi-pass membrane protein</topology>
    </subcellularLocation>
</comment>
<organism evidence="12 13">
    <name type="scientific">Branchiostoma belcheri</name>
    <name type="common">Amphioxus</name>
    <dbReference type="NCBI Taxonomy" id="7741"/>
    <lineage>
        <taxon>Eukaryota</taxon>
        <taxon>Metazoa</taxon>
        <taxon>Chordata</taxon>
        <taxon>Cephalochordata</taxon>
        <taxon>Leptocardii</taxon>
        <taxon>Amphioxiformes</taxon>
        <taxon>Branchiostomatidae</taxon>
        <taxon>Branchiostoma</taxon>
    </lineage>
</organism>
<dbReference type="PROSITE" id="PS50850">
    <property type="entry name" value="MFS"/>
    <property type="match status" value="1"/>
</dbReference>
<comment type="similarity">
    <text evidence="2">Belongs to the major facilitator superfamily. Monocarboxylate porter (TC 2.A.1.13) family.</text>
</comment>
<evidence type="ECO:0000256" key="10">
    <source>
        <dbReference type="SAM" id="Phobius"/>
    </source>
</evidence>
<evidence type="ECO:0000256" key="9">
    <source>
        <dbReference type="ARBA" id="ARBA00037605"/>
    </source>
</evidence>
<keyword evidence="4 10" id="KW-0812">Transmembrane</keyword>
<feature type="transmembrane region" description="Helical" evidence="10">
    <location>
        <begin position="306"/>
        <end position="323"/>
    </location>
</feature>
<dbReference type="GO" id="GO:0015881">
    <property type="term" value="P:creatine transmembrane transport"/>
    <property type="evidence" value="ECO:0007669"/>
    <property type="project" value="TreeGrafter"/>
</dbReference>
<dbReference type="KEGG" id="bbel:109473693"/>
<feature type="transmembrane region" description="Helical" evidence="10">
    <location>
        <begin position="15"/>
        <end position="42"/>
    </location>
</feature>
<feature type="transmembrane region" description="Helical" evidence="10">
    <location>
        <begin position="366"/>
        <end position="385"/>
    </location>
</feature>
<evidence type="ECO:0000256" key="1">
    <source>
        <dbReference type="ARBA" id="ARBA00004554"/>
    </source>
</evidence>
<evidence type="ECO:0000256" key="3">
    <source>
        <dbReference type="ARBA" id="ARBA00022475"/>
    </source>
</evidence>
<accession>A0A6P4YIK2</accession>
<dbReference type="Proteomes" id="UP000515135">
    <property type="component" value="Unplaced"/>
</dbReference>
<dbReference type="GO" id="GO:0016323">
    <property type="term" value="C:basolateral plasma membrane"/>
    <property type="evidence" value="ECO:0007669"/>
    <property type="project" value="UniProtKB-SubCell"/>
</dbReference>
<feature type="transmembrane region" description="Helical" evidence="10">
    <location>
        <begin position="329"/>
        <end position="354"/>
    </location>
</feature>
<comment type="function">
    <text evidence="9">Functions as a transporter for creatine and as well for its precursor guanidinoacetate. Transport of creatine and GAA is independent of resting membrane potential and extracellular Na(+), Cl(-), or pH. Contributes to the process of creatine biosynthesis and distribution.</text>
</comment>
<evidence type="ECO:0000313" key="12">
    <source>
        <dbReference type="Proteomes" id="UP000515135"/>
    </source>
</evidence>
<evidence type="ECO:0000256" key="6">
    <source>
        <dbReference type="ARBA" id="ARBA00023136"/>
    </source>
</evidence>
<evidence type="ECO:0000256" key="2">
    <source>
        <dbReference type="ARBA" id="ARBA00006727"/>
    </source>
</evidence>
<gene>
    <name evidence="13" type="primary">LOC109473693</name>
</gene>
<evidence type="ECO:0000256" key="8">
    <source>
        <dbReference type="ARBA" id="ARBA00036771"/>
    </source>
</evidence>
<dbReference type="CDD" id="cd17352">
    <property type="entry name" value="MFS_MCT_SLC16"/>
    <property type="match status" value="1"/>
</dbReference>
<keyword evidence="12" id="KW-1185">Reference proteome</keyword>
<feature type="domain" description="Major facilitator superfamily (MFS) profile" evidence="11">
    <location>
        <begin position="16"/>
        <end position="421"/>
    </location>
</feature>
<evidence type="ECO:0000256" key="5">
    <source>
        <dbReference type="ARBA" id="ARBA00022989"/>
    </source>
</evidence>
<feature type="transmembrane region" description="Helical" evidence="10">
    <location>
        <begin position="109"/>
        <end position="133"/>
    </location>
</feature>
<name>A0A6P4YIK2_BRABE</name>
<keyword evidence="5 10" id="KW-1133">Transmembrane helix</keyword>
<feature type="transmembrane region" description="Helical" evidence="10">
    <location>
        <begin position="84"/>
        <end position="103"/>
    </location>
</feature>